<feature type="transmembrane region" description="Helical" evidence="6">
    <location>
        <begin position="157"/>
        <end position="180"/>
    </location>
</feature>
<gene>
    <name evidence="7" type="ORF">Cvel_14172</name>
</gene>
<organism evidence="7">
    <name type="scientific">Chromera velia CCMP2878</name>
    <dbReference type="NCBI Taxonomy" id="1169474"/>
    <lineage>
        <taxon>Eukaryota</taxon>
        <taxon>Sar</taxon>
        <taxon>Alveolata</taxon>
        <taxon>Colpodellida</taxon>
        <taxon>Chromeraceae</taxon>
        <taxon>Chromera</taxon>
    </lineage>
</organism>
<feature type="transmembrane region" description="Helical" evidence="6">
    <location>
        <begin position="192"/>
        <end position="225"/>
    </location>
</feature>
<name>A0A0G4IG33_9ALVE</name>
<feature type="transmembrane region" description="Helical" evidence="6">
    <location>
        <begin position="33"/>
        <end position="53"/>
    </location>
</feature>
<evidence type="ECO:0000256" key="1">
    <source>
        <dbReference type="ARBA" id="ARBA00004141"/>
    </source>
</evidence>
<dbReference type="InterPro" id="IPR007919">
    <property type="entry name" value="UPF0220"/>
</dbReference>
<evidence type="ECO:0000256" key="6">
    <source>
        <dbReference type="SAM" id="Phobius"/>
    </source>
</evidence>
<accession>A0A0G4IG33</accession>
<proteinExistence type="inferred from homology"/>
<dbReference type="VEuPathDB" id="CryptoDB:Cvel_14172"/>
<comment type="subcellular location">
    <subcellularLocation>
        <location evidence="1">Membrane</location>
        <topology evidence="1">Multi-pass membrane protein</topology>
    </subcellularLocation>
</comment>
<evidence type="ECO:0000256" key="3">
    <source>
        <dbReference type="ARBA" id="ARBA00022692"/>
    </source>
</evidence>
<feature type="transmembrane region" description="Helical" evidence="6">
    <location>
        <begin position="245"/>
        <end position="268"/>
    </location>
</feature>
<keyword evidence="4 6" id="KW-1133">Transmembrane helix</keyword>
<comment type="similarity">
    <text evidence="2">Belongs to the UPF0220 family.</text>
</comment>
<dbReference type="EMBL" id="CDMZ01005951">
    <property type="protein sequence ID" value="CEM56184.1"/>
    <property type="molecule type" value="Genomic_DNA"/>
</dbReference>
<protein>
    <submittedName>
        <fullName evidence="7">Uncharacterized protein</fullName>
    </submittedName>
</protein>
<keyword evidence="3 6" id="KW-0812">Transmembrane</keyword>
<evidence type="ECO:0000256" key="2">
    <source>
        <dbReference type="ARBA" id="ARBA00005335"/>
    </source>
</evidence>
<evidence type="ECO:0000313" key="7">
    <source>
        <dbReference type="EMBL" id="CEM56184.1"/>
    </source>
</evidence>
<keyword evidence="5 6" id="KW-0472">Membrane</keyword>
<evidence type="ECO:0000256" key="5">
    <source>
        <dbReference type="ARBA" id="ARBA00023136"/>
    </source>
</evidence>
<dbReference type="Pfam" id="PF05255">
    <property type="entry name" value="UPF0220"/>
    <property type="match status" value="1"/>
</dbReference>
<dbReference type="AlphaFoldDB" id="A0A0G4IG33"/>
<sequence>MGRESRKEKVLGKAYNIEKKVEYVPKSKRQRKIVNLTAALTLVTVCVGLLGMFGGKDFGTLHFKRWYLAFGSHMEITVFVDRVQLMMDCRSLWIHQMPGVPKDYNERIQKTCDHLADKVDGQSIVNARDVACSFEDAAMYLISLGCKHWHLLWTGSLILLCGFAVGGFMMLCGTLAIIVWHYVFGNGKHTPLLAGTVSLFIGGAIIMLSAVAYCVVTLDISFMFIGGVVGGDQLLIPDHRASLWTGAYVMVVTGAIGLVNGLGALATLKMPEDDDEDEEEDERLLKA</sequence>
<reference evidence="7" key="1">
    <citation type="submission" date="2014-11" db="EMBL/GenBank/DDBJ databases">
        <authorList>
            <person name="Otto D Thomas"/>
            <person name="Naeem Raeece"/>
        </authorList>
    </citation>
    <scope>NUCLEOTIDE SEQUENCE</scope>
</reference>
<dbReference type="GO" id="GO:0016020">
    <property type="term" value="C:membrane"/>
    <property type="evidence" value="ECO:0007669"/>
    <property type="project" value="UniProtKB-SubCell"/>
</dbReference>
<evidence type="ECO:0000256" key="4">
    <source>
        <dbReference type="ARBA" id="ARBA00022989"/>
    </source>
</evidence>